<gene>
    <name evidence="3" type="ORF">C8261_03870</name>
</gene>
<evidence type="ECO:0000259" key="2">
    <source>
        <dbReference type="Pfam" id="PF04809"/>
    </source>
</evidence>
<dbReference type="Pfam" id="PF04809">
    <property type="entry name" value="HupH_C"/>
    <property type="match status" value="2"/>
</dbReference>
<proteinExistence type="inferred from homology"/>
<dbReference type="Gene3D" id="3.30.1370.140">
    <property type="entry name" value="HupH hydrogenase expression protein, C-terminal domain"/>
    <property type="match status" value="2"/>
</dbReference>
<dbReference type="InterPro" id="IPR038527">
    <property type="entry name" value="HupH_C_sf"/>
</dbReference>
<comment type="similarity">
    <text evidence="1">Belongs to the HupH/HyaF family.</text>
</comment>
<comment type="caution">
    <text evidence="3">The sequence shown here is derived from an EMBL/GenBank/DDBJ whole genome shotgun (WGS) entry which is preliminary data.</text>
</comment>
<reference evidence="3 4" key="1">
    <citation type="submission" date="2018-03" db="EMBL/GenBank/DDBJ databases">
        <authorList>
            <person name="Keele B.F."/>
        </authorList>
    </citation>
    <scope>NUCLEOTIDE SEQUENCE [LARGE SCALE GENOMIC DNA]</scope>
    <source>
        <strain evidence="3 4">D20</strain>
    </source>
</reference>
<dbReference type="RefSeq" id="WP_107492334.1">
    <property type="nucleotide sequence ID" value="NZ_PZKC01000002.1"/>
</dbReference>
<evidence type="ECO:0000313" key="3">
    <source>
        <dbReference type="EMBL" id="PTD97814.1"/>
    </source>
</evidence>
<organism evidence="3 4">
    <name type="scientific">Pseudothauera lacus</name>
    <dbReference type="NCBI Taxonomy" id="2136175"/>
    <lineage>
        <taxon>Bacteria</taxon>
        <taxon>Pseudomonadati</taxon>
        <taxon>Pseudomonadota</taxon>
        <taxon>Betaproteobacteria</taxon>
        <taxon>Rhodocyclales</taxon>
        <taxon>Zoogloeaceae</taxon>
        <taxon>Pseudothauera</taxon>
    </lineage>
</organism>
<feature type="domain" description="HupH hydrogenase expression protein C-terminal" evidence="2">
    <location>
        <begin position="174"/>
        <end position="289"/>
    </location>
</feature>
<dbReference type="Proteomes" id="UP000241193">
    <property type="component" value="Unassembled WGS sequence"/>
</dbReference>
<name>A0A2T4IJ68_9RHOO</name>
<keyword evidence="4" id="KW-1185">Reference proteome</keyword>
<reference evidence="3 4" key="2">
    <citation type="submission" date="2018-04" db="EMBL/GenBank/DDBJ databases">
        <title>Thauera lacus sp. nov., isolated from an saline lake in Inner Mongolia, China.</title>
        <authorList>
            <person name="Liang Q.-Y."/>
        </authorList>
    </citation>
    <scope>NUCLEOTIDE SEQUENCE [LARGE SCALE GENOMIC DNA]</scope>
    <source>
        <strain evidence="3 4">D20</strain>
    </source>
</reference>
<dbReference type="EMBL" id="PZKC01000002">
    <property type="protein sequence ID" value="PTD97814.1"/>
    <property type="molecule type" value="Genomic_DNA"/>
</dbReference>
<sequence>MKDFPIPVVSLDALGARRGPDSQPAEEDGFDYLPLPSGMHTFDLPRMPEAVDPAATAAAIAALQAVLDGLQGWRFGEGANPVFDFSALPADALAVVNEALGQGEVSAIVRGTPEIHVQETVFTGLWRVQALAAGGSIVADTLEAGAIPAVVAAVAAATPRPPTDHALPPLIDGVMNAQPVLHELCAAARAHRSGDPAHVVNLSLLPMTPSDLVWLSAALGDGSTTVLSRGYGNCRITATAVAATWRVQYFNNDDKLILDTIEVTDVPDVALAAAEDFADSLLRLTEWVATLQQGLEDEAGDV</sequence>
<dbReference type="OrthoDB" id="6560677at2"/>
<dbReference type="InterPro" id="IPR006894">
    <property type="entry name" value="HupH_Hydgase_express_prot_C"/>
</dbReference>
<evidence type="ECO:0000256" key="1">
    <source>
        <dbReference type="ARBA" id="ARBA00010832"/>
    </source>
</evidence>
<accession>A0A2T4IJ68</accession>
<dbReference type="AlphaFoldDB" id="A0A2T4IJ68"/>
<protein>
    <submittedName>
        <fullName evidence="3">Hydrogenase expression/formation protein</fullName>
    </submittedName>
</protein>
<evidence type="ECO:0000313" key="4">
    <source>
        <dbReference type="Proteomes" id="UP000241193"/>
    </source>
</evidence>
<feature type="domain" description="HupH hydrogenase expression protein C-terminal" evidence="2">
    <location>
        <begin position="59"/>
        <end position="154"/>
    </location>
</feature>